<dbReference type="InterPro" id="IPR036648">
    <property type="entry name" value="CN_Hdrase_a/SCN_Hdrase_g_sf"/>
</dbReference>
<dbReference type="GO" id="GO:0046914">
    <property type="term" value="F:transition metal ion binding"/>
    <property type="evidence" value="ECO:0007669"/>
    <property type="project" value="InterPro"/>
</dbReference>
<dbReference type="EMBL" id="PNYA01000040">
    <property type="protein sequence ID" value="PMS14777.1"/>
    <property type="molecule type" value="Genomic_DNA"/>
</dbReference>
<gene>
    <name evidence="1" type="ORF">C0Z18_30225</name>
</gene>
<dbReference type="RefSeq" id="WP_102649128.1">
    <property type="nucleotide sequence ID" value="NZ_PNYA01000040.1"/>
</dbReference>
<protein>
    <recommendedName>
        <fullName evidence="3">Ribosomal natural product, two-chain TOMM family</fullName>
    </recommendedName>
</protein>
<dbReference type="GO" id="GO:0003824">
    <property type="term" value="F:catalytic activity"/>
    <property type="evidence" value="ECO:0007669"/>
    <property type="project" value="InterPro"/>
</dbReference>
<dbReference type="SUPFAM" id="SSF56209">
    <property type="entry name" value="Nitrile hydratase alpha chain"/>
    <property type="match status" value="1"/>
</dbReference>
<dbReference type="NCBIfam" id="TIGR03795">
    <property type="entry name" value="RNP_Burkhold"/>
    <property type="match status" value="1"/>
</dbReference>
<proteinExistence type="predicted"/>
<evidence type="ECO:0008006" key="3">
    <source>
        <dbReference type="Google" id="ProtNLM"/>
    </source>
</evidence>
<accession>A0A2N7VCD8</accession>
<dbReference type="AlphaFoldDB" id="A0A2N7VCD8"/>
<organism evidence="1 2">
    <name type="scientific">Trinickia dabaoshanensis</name>
    <dbReference type="NCBI Taxonomy" id="564714"/>
    <lineage>
        <taxon>Bacteria</taxon>
        <taxon>Pseudomonadati</taxon>
        <taxon>Pseudomonadota</taxon>
        <taxon>Betaproteobacteria</taxon>
        <taxon>Burkholderiales</taxon>
        <taxon>Burkholderiaceae</taxon>
        <taxon>Trinickia</taxon>
    </lineage>
</organism>
<dbReference type="Proteomes" id="UP000235616">
    <property type="component" value="Unassembled WGS sequence"/>
</dbReference>
<evidence type="ECO:0000313" key="2">
    <source>
        <dbReference type="Proteomes" id="UP000235616"/>
    </source>
</evidence>
<evidence type="ECO:0000313" key="1">
    <source>
        <dbReference type="EMBL" id="PMS14777.1"/>
    </source>
</evidence>
<dbReference type="InterPro" id="IPR022261">
    <property type="entry name" value="RNP_Burkhold"/>
</dbReference>
<keyword evidence="2" id="KW-1185">Reference proteome</keyword>
<name>A0A2N7VCD8_9BURK</name>
<sequence>MAANNGIPSFESLLELQEVYLRAIALAWRDPEFKQALFTDATDALARYFGYEAPWLLELKVKDPGPGYGWNPKTRTWSLPAHTLTFGIPTRPADVVEEPIALAAYNDAGPAYLFTCC</sequence>
<reference evidence="1 2" key="1">
    <citation type="submission" date="2018-01" db="EMBL/GenBank/DDBJ databases">
        <title>Whole genome analyses suggest that Burkholderia sensu lato contains two further novel genera in the rhizoxinica-symbiotica group Mycetohabitans gen. nov., and Trinickia gen. nov.: implications for the evolution of diazotrophy and nodulation in the Burkholderiaceae.</title>
        <authorList>
            <person name="Estrada-de los Santos P."/>
            <person name="Palmer M."/>
            <person name="Chavez-Ramirez B."/>
            <person name="Beukes C."/>
            <person name="Steenkamp E.T."/>
            <person name="Hirsch A.M."/>
            <person name="Manyaka P."/>
            <person name="Maluk M."/>
            <person name="Lafos M."/>
            <person name="Crook M."/>
            <person name="Gross E."/>
            <person name="Simon M.F."/>
            <person name="Bueno dos Reis Junior F."/>
            <person name="Poole P.S."/>
            <person name="Venter S.N."/>
            <person name="James E.K."/>
        </authorList>
    </citation>
    <scope>NUCLEOTIDE SEQUENCE [LARGE SCALE GENOMIC DNA]</scope>
    <source>
        <strain evidence="1 2">GIMN1.004</strain>
    </source>
</reference>
<dbReference type="OrthoDB" id="6287017at2"/>
<comment type="caution">
    <text evidence="1">The sequence shown here is derived from an EMBL/GenBank/DDBJ whole genome shotgun (WGS) entry which is preliminary data.</text>
</comment>